<reference evidence="13 14" key="1">
    <citation type="journal article" date="2019" name="Int. J. Syst. Evol. Microbiol.">
        <title>The Global Catalogue of Microorganisms (GCM) 10K type strain sequencing project: providing services to taxonomists for standard genome sequencing and annotation.</title>
        <authorList>
            <consortium name="The Broad Institute Genomics Platform"/>
            <consortium name="The Broad Institute Genome Sequencing Center for Infectious Disease"/>
            <person name="Wu L."/>
            <person name="Ma J."/>
        </authorList>
    </citation>
    <scope>NUCLEOTIDE SEQUENCE [LARGE SCALE GENOMIC DNA]</scope>
    <source>
        <strain evidence="13 14">JCM 13316</strain>
    </source>
</reference>
<gene>
    <name evidence="13" type="primary">fliG</name>
    <name evidence="13" type="ORF">GCM10009688_26490</name>
</gene>
<evidence type="ECO:0000256" key="6">
    <source>
        <dbReference type="ARBA" id="ARBA00022500"/>
    </source>
</evidence>
<accession>A0ABN2PH03</accession>
<evidence type="ECO:0000256" key="9">
    <source>
        <dbReference type="ARBA" id="ARBA00023143"/>
    </source>
</evidence>
<dbReference type="InterPro" id="IPR011002">
    <property type="entry name" value="FliG_a-hlx"/>
</dbReference>
<dbReference type="PANTHER" id="PTHR30534:SF0">
    <property type="entry name" value="FLAGELLAR MOTOR SWITCH PROTEIN FLIG"/>
    <property type="match status" value="1"/>
</dbReference>
<keyword evidence="8" id="KW-0472">Membrane</keyword>
<keyword evidence="5" id="KW-1003">Cell membrane</keyword>
<dbReference type="SUPFAM" id="SSF48029">
    <property type="entry name" value="FliG"/>
    <property type="match status" value="2"/>
</dbReference>
<keyword evidence="7" id="KW-0283">Flagellar rotation</keyword>
<dbReference type="PRINTS" id="PR00954">
    <property type="entry name" value="FLGMOTORFLIG"/>
</dbReference>
<dbReference type="InterPro" id="IPR032779">
    <property type="entry name" value="FliG_M"/>
</dbReference>
<feature type="domain" description="Flagellar motor switch protein FliG C-terminal" evidence="10">
    <location>
        <begin position="257"/>
        <end position="364"/>
    </location>
</feature>
<proteinExistence type="inferred from homology"/>
<dbReference type="Pfam" id="PF01706">
    <property type="entry name" value="FliG_C"/>
    <property type="match status" value="1"/>
</dbReference>
<feature type="domain" description="Flagellar motor switch protein FliG middle" evidence="11">
    <location>
        <begin position="155"/>
        <end position="226"/>
    </location>
</feature>
<sequence>MSEQSSGTAVATMTAPDAELQDAPTAAVPAVRTPAATPVLPKLTGMQKAAVILMQLETSRAATVLQQFTEAEAQELAAEIVNLRRVDVNSVEAVINEFYDMTVDGRRRAHGGRDVAMGLLEASFGTERASGVMDRLASSMAGKSFEFLERAEAPQVVSLLENELPQTIALVLAHMRPQRASAVIGGFPDKLRTDIAQCIANMSRATPEAIRIVAETLKARATAVGAAREAADQIGGIQPLVDIINRADAATERAILEALDARDPDLAEEVRSRMLTFADLTKLERRDVQLVLRGIDVAVLALAMKGASETVLETVRSNVSERNREILDDEIAASGPARLSQVEEARATIVRAIRDLEAQGAITIHHADEEEYVY</sequence>
<dbReference type="Gene3D" id="1.10.220.30">
    <property type="match status" value="3"/>
</dbReference>
<evidence type="ECO:0000256" key="5">
    <source>
        <dbReference type="ARBA" id="ARBA00022475"/>
    </source>
</evidence>
<evidence type="ECO:0000259" key="10">
    <source>
        <dbReference type="Pfam" id="PF01706"/>
    </source>
</evidence>
<dbReference type="RefSeq" id="WP_275124647.1">
    <property type="nucleotide sequence ID" value="NZ_BAAALV010000005.1"/>
</dbReference>
<evidence type="ECO:0000256" key="4">
    <source>
        <dbReference type="ARBA" id="ARBA00021870"/>
    </source>
</evidence>
<evidence type="ECO:0000256" key="3">
    <source>
        <dbReference type="ARBA" id="ARBA00010299"/>
    </source>
</evidence>
<dbReference type="Pfam" id="PF14841">
    <property type="entry name" value="FliG_M"/>
    <property type="match status" value="1"/>
</dbReference>
<keyword evidence="6" id="KW-0145">Chemotaxis</keyword>
<dbReference type="Pfam" id="PF14842">
    <property type="entry name" value="FliG_N"/>
    <property type="match status" value="1"/>
</dbReference>
<evidence type="ECO:0000313" key="13">
    <source>
        <dbReference type="EMBL" id="GAA1920141.1"/>
    </source>
</evidence>
<evidence type="ECO:0000259" key="12">
    <source>
        <dbReference type="Pfam" id="PF14842"/>
    </source>
</evidence>
<dbReference type="NCBIfam" id="TIGR00207">
    <property type="entry name" value="fliG"/>
    <property type="match status" value="1"/>
</dbReference>
<evidence type="ECO:0000256" key="7">
    <source>
        <dbReference type="ARBA" id="ARBA00022779"/>
    </source>
</evidence>
<keyword evidence="13" id="KW-0966">Cell projection</keyword>
<keyword evidence="13" id="KW-0282">Flagellum</keyword>
<dbReference type="Proteomes" id="UP001500784">
    <property type="component" value="Unassembled WGS sequence"/>
</dbReference>
<dbReference type="InterPro" id="IPR028263">
    <property type="entry name" value="FliG_N"/>
</dbReference>
<dbReference type="EMBL" id="BAAALV010000005">
    <property type="protein sequence ID" value="GAA1920141.1"/>
    <property type="molecule type" value="Genomic_DNA"/>
</dbReference>
<evidence type="ECO:0000259" key="11">
    <source>
        <dbReference type="Pfam" id="PF14841"/>
    </source>
</evidence>
<evidence type="ECO:0000256" key="1">
    <source>
        <dbReference type="ARBA" id="ARBA00004117"/>
    </source>
</evidence>
<evidence type="ECO:0000256" key="2">
    <source>
        <dbReference type="ARBA" id="ARBA00004413"/>
    </source>
</evidence>
<protein>
    <recommendedName>
        <fullName evidence="4">Flagellar motor switch protein FliG</fullName>
    </recommendedName>
</protein>
<comment type="similarity">
    <text evidence="3">Belongs to the FliG family.</text>
</comment>
<keyword evidence="13" id="KW-0969">Cilium</keyword>
<comment type="caution">
    <text evidence="13">The sequence shown here is derived from an EMBL/GenBank/DDBJ whole genome shotgun (WGS) entry which is preliminary data.</text>
</comment>
<keyword evidence="14" id="KW-1185">Reference proteome</keyword>
<keyword evidence="9" id="KW-0975">Bacterial flagellum</keyword>
<feature type="domain" description="Flagellar motor switch protein FliG N-terminal" evidence="12">
    <location>
        <begin position="42"/>
        <end position="145"/>
    </location>
</feature>
<organism evidence="13 14">
    <name type="scientific">Arthrobacter gandavensis</name>
    <dbReference type="NCBI Taxonomy" id="169960"/>
    <lineage>
        <taxon>Bacteria</taxon>
        <taxon>Bacillati</taxon>
        <taxon>Actinomycetota</taxon>
        <taxon>Actinomycetes</taxon>
        <taxon>Micrococcales</taxon>
        <taxon>Micrococcaceae</taxon>
        <taxon>Arthrobacter</taxon>
    </lineage>
</organism>
<dbReference type="InterPro" id="IPR023087">
    <property type="entry name" value="Flg_Motor_Flig_C"/>
</dbReference>
<comment type="subcellular location">
    <subcellularLocation>
        <location evidence="1">Bacterial flagellum basal body</location>
    </subcellularLocation>
    <subcellularLocation>
        <location evidence="2">Cell membrane</location>
        <topology evidence="2">Peripheral membrane protein</topology>
        <orientation evidence="2">Cytoplasmic side</orientation>
    </subcellularLocation>
</comment>
<dbReference type="InterPro" id="IPR000090">
    <property type="entry name" value="Flg_Motor_Flig"/>
</dbReference>
<evidence type="ECO:0000313" key="14">
    <source>
        <dbReference type="Proteomes" id="UP001500784"/>
    </source>
</evidence>
<name>A0ABN2PH03_9MICC</name>
<dbReference type="PANTHER" id="PTHR30534">
    <property type="entry name" value="FLAGELLAR MOTOR SWITCH PROTEIN FLIG"/>
    <property type="match status" value="1"/>
</dbReference>
<evidence type="ECO:0000256" key="8">
    <source>
        <dbReference type="ARBA" id="ARBA00023136"/>
    </source>
</evidence>